<sequence length="314" mass="35512">MPVHSAATTEDRQSRTRAFQERKMAKRFVWGSEQVEEFFSLLRNSYGDYLMAKELRRMDEFYDMLGSCIGADGLVVQNFLKKTGRAYRDILLQAETCEEGAKPPERKLRGSVRVYDLYEEYYQMYYLGSVPRPPEDAEAPSASFQQKRVTSHHDRKRKHFEDAPACKRRIQTSAAELDIKEENFIRVDYEEVADPADGDPDSGPHLQATGEALHLSVVGEASDDATCKRAVVENGVKVPECPQSVRSNAKSGTRQGPEEPGSDAVFGPTTDFQERFLKLMENQNHILASIVDELNMIKHALLDAHGLQTITYVK</sequence>
<dbReference type="AlphaFoldDB" id="A0A8B7XTZ2"/>
<dbReference type="GeneID" id="110975309"/>
<evidence type="ECO:0000313" key="2">
    <source>
        <dbReference type="Proteomes" id="UP000694845"/>
    </source>
</evidence>
<protein>
    <submittedName>
        <fullName evidence="3">Uncharacterized protein LOC110975309</fullName>
    </submittedName>
</protein>
<dbReference type="KEGG" id="aplc:110975309"/>
<organism evidence="2 3">
    <name type="scientific">Acanthaster planci</name>
    <name type="common">Crown-of-thorns starfish</name>
    <dbReference type="NCBI Taxonomy" id="133434"/>
    <lineage>
        <taxon>Eukaryota</taxon>
        <taxon>Metazoa</taxon>
        <taxon>Echinodermata</taxon>
        <taxon>Eleutherozoa</taxon>
        <taxon>Asterozoa</taxon>
        <taxon>Asteroidea</taxon>
        <taxon>Valvatacea</taxon>
        <taxon>Valvatida</taxon>
        <taxon>Acanthasteridae</taxon>
        <taxon>Acanthaster</taxon>
    </lineage>
</organism>
<reference evidence="3" key="1">
    <citation type="submission" date="2025-08" db="UniProtKB">
        <authorList>
            <consortium name="RefSeq"/>
        </authorList>
    </citation>
    <scope>IDENTIFICATION</scope>
</reference>
<gene>
    <name evidence="3" type="primary">LOC110975309</name>
</gene>
<feature type="region of interest" description="Disordered" evidence="1">
    <location>
        <begin position="242"/>
        <end position="267"/>
    </location>
</feature>
<accession>A0A8B7XTZ2</accession>
<feature type="compositionally biased region" description="Polar residues" evidence="1">
    <location>
        <begin position="244"/>
        <end position="254"/>
    </location>
</feature>
<dbReference type="OrthoDB" id="10378706at2759"/>
<dbReference type="OMA" id="RRMDEFY"/>
<evidence type="ECO:0000256" key="1">
    <source>
        <dbReference type="SAM" id="MobiDB-lite"/>
    </source>
</evidence>
<evidence type="ECO:0000313" key="3">
    <source>
        <dbReference type="RefSeq" id="XP_022083386.1"/>
    </source>
</evidence>
<keyword evidence="2" id="KW-1185">Reference proteome</keyword>
<name>A0A8B7XTZ2_ACAPL</name>
<dbReference type="Proteomes" id="UP000694845">
    <property type="component" value="Unplaced"/>
</dbReference>
<proteinExistence type="predicted"/>
<dbReference type="RefSeq" id="XP_022083386.1">
    <property type="nucleotide sequence ID" value="XM_022227694.1"/>
</dbReference>